<dbReference type="EMBL" id="BAAAEW010000026">
    <property type="protein sequence ID" value="GAA0759231.1"/>
    <property type="molecule type" value="Genomic_DNA"/>
</dbReference>
<keyword evidence="3" id="KW-1185">Reference proteome</keyword>
<gene>
    <name evidence="2" type="ORF">GCM10009107_40470</name>
</gene>
<dbReference type="RefSeq" id="WP_141291691.1">
    <property type="nucleotide sequence ID" value="NZ_BAAAEW010000026.1"/>
</dbReference>
<dbReference type="Proteomes" id="UP001500279">
    <property type="component" value="Unassembled WGS sequence"/>
</dbReference>
<dbReference type="InterPro" id="IPR036514">
    <property type="entry name" value="SGNH_hydro_sf"/>
</dbReference>
<dbReference type="SUPFAM" id="SSF52266">
    <property type="entry name" value="SGNH hydrolase"/>
    <property type="match status" value="1"/>
</dbReference>
<reference evidence="2 3" key="1">
    <citation type="journal article" date="2019" name="Int. J. Syst. Evol. Microbiol.">
        <title>The Global Catalogue of Microorganisms (GCM) 10K type strain sequencing project: providing services to taxonomists for standard genome sequencing and annotation.</title>
        <authorList>
            <consortium name="The Broad Institute Genomics Platform"/>
            <consortium name="The Broad Institute Genome Sequencing Center for Infectious Disease"/>
            <person name="Wu L."/>
            <person name="Ma J."/>
        </authorList>
    </citation>
    <scope>NUCLEOTIDE SEQUENCE [LARGE SCALE GENOMIC DNA]</scope>
    <source>
        <strain evidence="2 3">JCM 15503</strain>
    </source>
</reference>
<keyword evidence="1" id="KW-0732">Signal</keyword>
<name>A0ABN1K9I3_9BURK</name>
<evidence type="ECO:0000313" key="3">
    <source>
        <dbReference type="Proteomes" id="UP001500279"/>
    </source>
</evidence>
<proteinExistence type="predicted"/>
<dbReference type="Pfam" id="PF00657">
    <property type="entry name" value="Lipase_GDSL"/>
    <property type="match status" value="1"/>
</dbReference>
<feature type="chain" id="PRO_5047042126" description="Esterase" evidence="1">
    <location>
        <begin position="26"/>
        <end position="345"/>
    </location>
</feature>
<dbReference type="Gene3D" id="3.40.50.1110">
    <property type="entry name" value="SGNH hydrolase"/>
    <property type="match status" value="1"/>
</dbReference>
<protein>
    <recommendedName>
        <fullName evidence="4">Esterase</fullName>
    </recommendedName>
</protein>
<evidence type="ECO:0008006" key="4">
    <source>
        <dbReference type="Google" id="ProtNLM"/>
    </source>
</evidence>
<dbReference type="InterPro" id="IPR001087">
    <property type="entry name" value="GDSL"/>
</dbReference>
<feature type="signal peptide" evidence="1">
    <location>
        <begin position="1"/>
        <end position="25"/>
    </location>
</feature>
<comment type="caution">
    <text evidence="2">The sequence shown here is derived from an EMBL/GenBank/DDBJ whole genome shotgun (WGS) entry which is preliminary data.</text>
</comment>
<organism evidence="2 3">
    <name type="scientific">Ideonella azotifigens</name>
    <dbReference type="NCBI Taxonomy" id="513160"/>
    <lineage>
        <taxon>Bacteria</taxon>
        <taxon>Pseudomonadati</taxon>
        <taxon>Pseudomonadota</taxon>
        <taxon>Betaproteobacteria</taxon>
        <taxon>Burkholderiales</taxon>
        <taxon>Sphaerotilaceae</taxon>
        <taxon>Ideonella</taxon>
    </lineage>
</organism>
<evidence type="ECO:0000256" key="1">
    <source>
        <dbReference type="SAM" id="SignalP"/>
    </source>
</evidence>
<sequence length="345" mass="36393">MTFLFPARQLLRGLGAALLSAGLLAACGGSTSRVDEFRPARLIVLGDEISALVDRDNNGNGYNFAMNGLNTGDTTNGTIACNLTVQEIWVQRLAAQFGLAFKECNPSALSEDQLQAYMLAHYGATVRTLEPQVDAFQANIVHDPLNNKDLITVLVGVNDIVEIFKDNLNFSAEGEKVAEAQNRGAQVGALVNKLAGLGPRVLVSQIFDVGLSPWALSQGSAEAKTMTSMSEAFNTGLRLALINDGTKIGLLSLNDIVANLDRYGGYNTSDLACNEDHVETINGVDADADGYLDGGDALGTCTTATVTSDTAATKNLWADGLRLIAPLAQAQLGNAAISRAVNNPF</sequence>
<accession>A0ABN1K9I3</accession>
<evidence type="ECO:0000313" key="2">
    <source>
        <dbReference type="EMBL" id="GAA0759231.1"/>
    </source>
</evidence>